<name>A0A6L2PC25_COPFO</name>
<evidence type="ECO:0000259" key="3">
    <source>
        <dbReference type="SMART" id="SM00703"/>
    </source>
</evidence>
<feature type="signal peptide" evidence="2">
    <location>
        <begin position="1"/>
        <end position="18"/>
    </location>
</feature>
<dbReference type="InterPro" id="IPR006621">
    <property type="entry name" value="Nose-resist-to-fluoxetine_N"/>
</dbReference>
<dbReference type="SMART" id="SM00703">
    <property type="entry name" value="NRF"/>
    <property type="match status" value="1"/>
</dbReference>
<feature type="transmembrane region" description="Helical" evidence="1">
    <location>
        <begin position="466"/>
        <end position="482"/>
    </location>
</feature>
<keyword evidence="5" id="KW-1185">Reference proteome</keyword>
<proteinExistence type="predicted"/>
<reference evidence="5" key="1">
    <citation type="submission" date="2020-01" db="EMBL/GenBank/DDBJ databases">
        <title>Draft genome sequence of the Termite Coptotermes fromosanus.</title>
        <authorList>
            <person name="Itakura S."/>
            <person name="Yosikawa Y."/>
            <person name="Umezawa K."/>
        </authorList>
    </citation>
    <scope>NUCLEOTIDE SEQUENCE [LARGE SCALE GENOMIC DNA]</scope>
</reference>
<dbReference type="AlphaFoldDB" id="A0A6L2PC25"/>
<dbReference type="InParanoid" id="A0A6L2PC25"/>
<dbReference type="Pfam" id="PF20146">
    <property type="entry name" value="NRF"/>
    <property type="match status" value="1"/>
</dbReference>
<sequence length="673" mass="76515">MRCLAMVCLLSAIGTVSAASNVTTAELQGEVDAMAHNVSVREMKSADWDGHSTETPLVNESLDALLEVFNPQKLARRWSNQQVNLTDECRAHVNEYLTHLNKGVLWALKMSDASGRYTPSFFWGNNYWTGSESLCYQLNSNAPPFPLGFYTVRLQIALPQNISPSERRILLGLCLPFSCNKEDVRQLLQLSVQDEEPQPRSIQILKVRSPHDSYIMWHDRTFWILFAVSVIVLGLMVLGTAYDLYLVHQSRHFFSKNYTYEITRASTPHLGVGPIKLEVGNFIQTTTSHANEGVINHGLQGSLGTLNGSINTTSNDSEASEDEDNTEYRNVVEKEFLFQTINNGAFSVDTFFFISGLLVSFLYFRTVTKIDMTKVTRSTGFRNGFIQYLGLMSYRYGRLTVPYLFVLGVVEVTMKWFYYNSVFEPPTADHISCPNYWWRNALYINTLFPVQDMCMLWSWYLADDTQFYVLGCMLLILAVSYFRVTAVLTVIFLTSSWFTTAFIAYNNRHNPSVDDPLALFDKIYDKPWTRLGPYLVGMTVGWILYKMDCKIKMSKAAVVIGWTLCIGCLAALVYGLYNTELDRLPAAIYSSLSHTAWALALSWIVIACSTGYGGYVNKILSASFLYPFSRVTYCAYLVHPIVIRIMVMRLDSPMHLGLEVIVRIHLYLIRNRT</sequence>
<comment type="caution">
    <text evidence="4">The sequence shown here is derived from an EMBL/GenBank/DDBJ whole genome shotgun (WGS) entry which is preliminary data.</text>
</comment>
<feature type="chain" id="PRO_5026746168" description="Nose resistant-to-fluoxetine protein N-terminal domain-containing protein" evidence="2">
    <location>
        <begin position="19"/>
        <end position="673"/>
    </location>
</feature>
<dbReference type="GO" id="GO:0016747">
    <property type="term" value="F:acyltransferase activity, transferring groups other than amino-acyl groups"/>
    <property type="evidence" value="ECO:0007669"/>
    <property type="project" value="InterPro"/>
</dbReference>
<feature type="transmembrane region" description="Helical" evidence="1">
    <location>
        <begin position="557"/>
        <end position="577"/>
    </location>
</feature>
<keyword evidence="1" id="KW-1133">Transmembrane helix</keyword>
<feature type="domain" description="Nose resistant-to-fluoxetine protein N-terminal" evidence="3">
    <location>
        <begin position="86"/>
        <end position="209"/>
    </location>
</feature>
<evidence type="ECO:0000256" key="1">
    <source>
        <dbReference type="SAM" id="Phobius"/>
    </source>
</evidence>
<evidence type="ECO:0000313" key="4">
    <source>
        <dbReference type="EMBL" id="GFG29906.1"/>
    </source>
</evidence>
<keyword evidence="1" id="KW-0472">Membrane</keyword>
<dbReference type="OrthoDB" id="207378at2759"/>
<dbReference type="Proteomes" id="UP000502823">
    <property type="component" value="Unassembled WGS sequence"/>
</dbReference>
<keyword evidence="2" id="KW-0732">Signal</keyword>
<feature type="transmembrane region" description="Helical" evidence="1">
    <location>
        <begin position="401"/>
        <end position="419"/>
    </location>
</feature>
<keyword evidence="1" id="KW-0812">Transmembrane</keyword>
<dbReference type="InterPro" id="IPR002656">
    <property type="entry name" value="Acyl_transf_3_dom"/>
</dbReference>
<feature type="transmembrane region" description="Helical" evidence="1">
    <location>
        <begin position="344"/>
        <end position="364"/>
    </location>
</feature>
<dbReference type="EMBL" id="BLKM01000181">
    <property type="protein sequence ID" value="GFG29906.1"/>
    <property type="molecule type" value="Genomic_DNA"/>
</dbReference>
<feature type="transmembrane region" description="Helical" evidence="1">
    <location>
        <begin position="487"/>
        <end position="507"/>
    </location>
</feature>
<feature type="transmembrane region" description="Helical" evidence="1">
    <location>
        <begin position="222"/>
        <end position="246"/>
    </location>
</feature>
<dbReference type="Pfam" id="PF01757">
    <property type="entry name" value="Acyl_transf_3"/>
    <property type="match status" value="1"/>
</dbReference>
<gene>
    <name evidence="4" type="ORF">Cfor_09924</name>
</gene>
<protein>
    <recommendedName>
        <fullName evidence="3">Nose resistant-to-fluoxetine protein N-terminal domain-containing protein</fullName>
    </recommendedName>
</protein>
<feature type="transmembrane region" description="Helical" evidence="1">
    <location>
        <begin position="527"/>
        <end position="545"/>
    </location>
</feature>
<organism evidence="4 5">
    <name type="scientific">Coptotermes formosanus</name>
    <name type="common">Formosan subterranean termite</name>
    <dbReference type="NCBI Taxonomy" id="36987"/>
    <lineage>
        <taxon>Eukaryota</taxon>
        <taxon>Metazoa</taxon>
        <taxon>Ecdysozoa</taxon>
        <taxon>Arthropoda</taxon>
        <taxon>Hexapoda</taxon>
        <taxon>Insecta</taxon>
        <taxon>Pterygota</taxon>
        <taxon>Neoptera</taxon>
        <taxon>Polyneoptera</taxon>
        <taxon>Dictyoptera</taxon>
        <taxon>Blattodea</taxon>
        <taxon>Blattoidea</taxon>
        <taxon>Termitoidae</taxon>
        <taxon>Rhinotermitidae</taxon>
        <taxon>Coptotermes</taxon>
    </lineage>
</organism>
<accession>A0A6L2PC25</accession>
<dbReference type="PANTHER" id="PTHR11161">
    <property type="entry name" value="O-ACYLTRANSFERASE"/>
    <property type="match status" value="1"/>
</dbReference>
<dbReference type="PANTHER" id="PTHR11161:SF72">
    <property type="entry name" value="FI21449P1"/>
    <property type="match status" value="1"/>
</dbReference>
<feature type="transmembrane region" description="Helical" evidence="1">
    <location>
        <begin position="597"/>
        <end position="616"/>
    </location>
</feature>
<evidence type="ECO:0000256" key="2">
    <source>
        <dbReference type="SAM" id="SignalP"/>
    </source>
</evidence>
<evidence type="ECO:0000313" key="5">
    <source>
        <dbReference type="Proteomes" id="UP000502823"/>
    </source>
</evidence>
<dbReference type="InterPro" id="IPR052728">
    <property type="entry name" value="O2_lipid_transport_reg"/>
</dbReference>